<evidence type="ECO:0000313" key="3">
    <source>
        <dbReference type="Proteomes" id="UP000823561"/>
    </source>
</evidence>
<dbReference type="Gene3D" id="3.40.50.720">
    <property type="entry name" value="NAD(P)-binding Rossmann-like Domain"/>
    <property type="match status" value="1"/>
</dbReference>
<dbReference type="Proteomes" id="UP000823561">
    <property type="component" value="Chromosome 11"/>
</dbReference>
<gene>
    <name evidence="2" type="ORF">AALO_G00157200</name>
</gene>
<dbReference type="GO" id="GO:0015031">
    <property type="term" value="P:protein transport"/>
    <property type="evidence" value="ECO:0007669"/>
    <property type="project" value="InterPro"/>
</dbReference>
<dbReference type="InterPro" id="IPR022383">
    <property type="entry name" value="Lactate/malate_DH_C"/>
</dbReference>
<dbReference type="Gene3D" id="3.10.110.10">
    <property type="entry name" value="Ubiquitin Conjugating Enzyme"/>
    <property type="match status" value="1"/>
</dbReference>
<dbReference type="PRINTS" id="PR00086">
    <property type="entry name" value="LLDHDRGNASE"/>
</dbReference>
<dbReference type="EMBL" id="JADWDJ010000011">
    <property type="protein sequence ID" value="KAG5273926.1"/>
    <property type="molecule type" value="Genomic_DNA"/>
</dbReference>
<comment type="caution">
    <text evidence="2">The sequence shown here is derived from an EMBL/GenBank/DDBJ whole genome shotgun (WGS) entry which is preliminary data.</text>
</comment>
<dbReference type="InterPro" id="IPR008883">
    <property type="entry name" value="UEV_N"/>
</dbReference>
<protein>
    <recommendedName>
        <fullName evidence="1">UEV domain-containing protein</fullName>
    </recommendedName>
</protein>
<dbReference type="GO" id="GO:0004459">
    <property type="term" value="F:L-lactate dehydrogenase (NAD+) activity"/>
    <property type="evidence" value="ECO:0007669"/>
    <property type="project" value="TreeGrafter"/>
</dbReference>
<name>A0AAV6GM71_9TELE</name>
<dbReference type="SUPFAM" id="SSF54495">
    <property type="entry name" value="UBC-like"/>
    <property type="match status" value="1"/>
</dbReference>
<dbReference type="SUPFAM" id="SSF51735">
    <property type="entry name" value="NAD(P)-binding Rossmann-fold domains"/>
    <property type="match status" value="1"/>
</dbReference>
<dbReference type="Pfam" id="PF05743">
    <property type="entry name" value="UEV"/>
    <property type="match status" value="1"/>
</dbReference>
<feature type="domain" description="UEV" evidence="1">
    <location>
        <begin position="2"/>
        <end position="145"/>
    </location>
</feature>
<dbReference type="GO" id="GO:0006089">
    <property type="term" value="P:lactate metabolic process"/>
    <property type="evidence" value="ECO:0007669"/>
    <property type="project" value="TreeGrafter"/>
</dbReference>
<dbReference type="AlphaFoldDB" id="A0AAV6GM71"/>
<organism evidence="2 3">
    <name type="scientific">Alosa alosa</name>
    <name type="common">allis shad</name>
    <dbReference type="NCBI Taxonomy" id="278164"/>
    <lineage>
        <taxon>Eukaryota</taxon>
        <taxon>Metazoa</taxon>
        <taxon>Chordata</taxon>
        <taxon>Craniata</taxon>
        <taxon>Vertebrata</taxon>
        <taxon>Euteleostomi</taxon>
        <taxon>Actinopterygii</taxon>
        <taxon>Neopterygii</taxon>
        <taxon>Teleostei</taxon>
        <taxon>Clupei</taxon>
        <taxon>Clupeiformes</taxon>
        <taxon>Clupeoidei</taxon>
        <taxon>Clupeidae</taxon>
        <taxon>Alosa</taxon>
    </lineage>
</organism>
<dbReference type="InterPro" id="IPR001236">
    <property type="entry name" value="Lactate/malate_DH_N"/>
</dbReference>
<dbReference type="InterPro" id="IPR036291">
    <property type="entry name" value="NAD(P)-bd_dom_sf"/>
</dbReference>
<dbReference type="SUPFAM" id="SSF56327">
    <property type="entry name" value="LDH C-terminal domain-like"/>
    <property type="match status" value="1"/>
</dbReference>
<dbReference type="InterPro" id="IPR015955">
    <property type="entry name" value="Lactate_DH/Glyco_Ohase_4_C"/>
</dbReference>
<dbReference type="Pfam" id="PF00056">
    <property type="entry name" value="Ldh_1_N"/>
    <property type="match status" value="1"/>
</dbReference>
<dbReference type="Gene3D" id="3.90.110.10">
    <property type="entry name" value="Lactate dehydrogenase/glycoside hydrolase, family 4, C-terminal"/>
    <property type="match status" value="1"/>
</dbReference>
<accession>A0AAV6GM71</accession>
<reference evidence="2" key="1">
    <citation type="submission" date="2020-10" db="EMBL/GenBank/DDBJ databases">
        <title>Chromosome-scale genome assembly of the Allis shad, Alosa alosa.</title>
        <authorList>
            <person name="Margot Z."/>
            <person name="Christophe K."/>
            <person name="Cabau C."/>
            <person name="Louis A."/>
            <person name="Berthelot C."/>
            <person name="Parey E."/>
            <person name="Roest Crollius H."/>
            <person name="Montfort J."/>
            <person name="Robinson-Rechavi M."/>
            <person name="Bucao C."/>
            <person name="Bouchez O."/>
            <person name="Gislard M."/>
            <person name="Lluch J."/>
            <person name="Milhes M."/>
            <person name="Lampietro C."/>
            <person name="Lopez Roques C."/>
            <person name="Donnadieu C."/>
            <person name="Braasch I."/>
            <person name="Desvignes T."/>
            <person name="Postlethwait J."/>
            <person name="Bobe J."/>
            <person name="Guiguen Y."/>
        </authorList>
    </citation>
    <scope>NUCLEOTIDE SEQUENCE</scope>
    <source>
        <strain evidence="2">M-15738</strain>
        <tissue evidence="2">Blood</tissue>
    </source>
</reference>
<proteinExistence type="predicted"/>
<dbReference type="InterPro" id="IPR016135">
    <property type="entry name" value="UBQ-conjugating_enzyme/RWD"/>
</dbReference>
<dbReference type="PANTHER" id="PTHR43128">
    <property type="entry name" value="L-2-HYDROXYCARBOXYLATE DEHYDROGENASE (NAD(P)(+))"/>
    <property type="match status" value="1"/>
</dbReference>
<dbReference type="InterPro" id="IPR001557">
    <property type="entry name" value="L-lactate/malate_DH"/>
</dbReference>
<evidence type="ECO:0000313" key="2">
    <source>
        <dbReference type="EMBL" id="KAG5273926.1"/>
    </source>
</evidence>
<dbReference type="CDD" id="cd11685">
    <property type="entry name" value="UEV_TSG101-like"/>
    <property type="match status" value="1"/>
</dbReference>
<sequence>MDLNSEPVKKILSKYKFHDSAIEELQKVHRVHPDMDIHVGSFVSTDRLQKDLLKVVGNIPVKYEGRSYNLPILMWLLESFPFTPPVCMLRPTANMVIREGRHVDARGRIHLPSLSNWDHPKTSVNGLLAQMIAKFEEDPPLSTKPSGEAEDPNDLLAYVSKLKMHDGGDRLDSVSKVTVIGSGDLGMATVLSIMAKGGVDKLVLIDIPESSSKSGTMDLEIFNLPKVEVSKDLSASAGSKVVVVTANAWSNEQTYAGVVQTNVDMYRAIIPGLARLSPNAVLLIASQPVEIMTHVAWRQSGLPPTHVIGAGCNLESERLAHIFNVTLVANSTGRQPWVIGEMSDNKVGVWSNLTTGFGVHPELRPVSNSTKPLIDRGFELLKGKGQRSWSMALSVADITHSIITDQKKTHSVTTLAQGWGGISAAVFLSLPCVLGASGSTRLAGVTLGQEDDSKLKKSVSSLDSLMSQLKL</sequence>
<dbReference type="PROSITE" id="PS51322">
    <property type="entry name" value="UEV"/>
    <property type="match status" value="1"/>
</dbReference>
<dbReference type="PANTHER" id="PTHR43128:SF33">
    <property type="entry name" value="UBIQUITIN-CONJUGATING ENZYME E2 VARIANT 3"/>
    <property type="match status" value="1"/>
</dbReference>
<dbReference type="Pfam" id="PF02866">
    <property type="entry name" value="Ldh_1_C"/>
    <property type="match status" value="1"/>
</dbReference>
<keyword evidence="3" id="KW-1185">Reference proteome</keyword>
<evidence type="ECO:0000259" key="1">
    <source>
        <dbReference type="PROSITE" id="PS51322"/>
    </source>
</evidence>